<dbReference type="EMBL" id="CM043798">
    <property type="protein sequence ID" value="KAI4814537.1"/>
    <property type="molecule type" value="Genomic_DNA"/>
</dbReference>
<proteinExistence type="predicted"/>
<protein>
    <submittedName>
        <fullName evidence="1">Uncharacterized protein</fullName>
    </submittedName>
</protein>
<evidence type="ECO:0000313" key="1">
    <source>
        <dbReference type="EMBL" id="KAI4814537.1"/>
    </source>
</evidence>
<reference evidence="1" key="1">
    <citation type="submission" date="2022-05" db="EMBL/GenBank/DDBJ databases">
        <title>Chromosome-level genome of Chaenocephalus aceratus.</title>
        <authorList>
            <person name="Park H."/>
        </authorList>
    </citation>
    <scope>NUCLEOTIDE SEQUENCE</scope>
    <source>
        <strain evidence="1">KU_202001</strain>
    </source>
</reference>
<gene>
    <name evidence="1" type="ORF">KUCAC02_003728</name>
</gene>
<organism evidence="1 2">
    <name type="scientific">Chaenocephalus aceratus</name>
    <name type="common">Blackfin icefish</name>
    <name type="synonym">Chaenichthys aceratus</name>
    <dbReference type="NCBI Taxonomy" id="36190"/>
    <lineage>
        <taxon>Eukaryota</taxon>
        <taxon>Metazoa</taxon>
        <taxon>Chordata</taxon>
        <taxon>Craniata</taxon>
        <taxon>Vertebrata</taxon>
        <taxon>Euteleostomi</taxon>
        <taxon>Actinopterygii</taxon>
        <taxon>Neopterygii</taxon>
        <taxon>Teleostei</taxon>
        <taxon>Neoteleostei</taxon>
        <taxon>Acanthomorphata</taxon>
        <taxon>Eupercaria</taxon>
        <taxon>Perciformes</taxon>
        <taxon>Notothenioidei</taxon>
        <taxon>Channichthyidae</taxon>
        <taxon>Chaenocephalus</taxon>
    </lineage>
</organism>
<keyword evidence="2" id="KW-1185">Reference proteome</keyword>
<dbReference type="Proteomes" id="UP001057452">
    <property type="component" value="Chromosome 14"/>
</dbReference>
<comment type="caution">
    <text evidence="1">The sequence shown here is derived from an EMBL/GenBank/DDBJ whole genome shotgun (WGS) entry which is preliminary data.</text>
</comment>
<sequence>MEEWTKIPATVCENLVKTYRKRLTSVIANKGYIKKY</sequence>
<evidence type="ECO:0000313" key="2">
    <source>
        <dbReference type="Proteomes" id="UP001057452"/>
    </source>
</evidence>
<name>A0ACB9WLC9_CHAAC</name>
<accession>A0ACB9WLC9</accession>